<name>A0A1H5X016_9ACTN</name>
<reference evidence="5" key="1">
    <citation type="submission" date="2016-10" db="EMBL/GenBank/DDBJ databases">
        <authorList>
            <person name="Varghese N."/>
            <person name="Submissions S."/>
        </authorList>
    </citation>
    <scope>NUCLEOTIDE SEQUENCE [LARGE SCALE GENOMIC DNA]</scope>
    <source>
        <strain evidence="5">DSM 43163</strain>
    </source>
</reference>
<keyword evidence="5" id="KW-1185">Reference proteome</keyword>
<dbReference type="PROSITE" id="PS50980">
    <property type="entry name" value="COA_CT_NTER"/>
    <property type="match status" value="1"/>
</dbReference>
<dbReference type="InterPro" id="IPR011762">
    <property type="entry name" value="COA_CT_N"/>
</dbReference>
<dbReference type="InterPro" id="IPR051047">
    <property type="entry name" value="AccD/PCCB"/>
</dbReference>
<dbReference type="PROSITE" id="PS50968">
    <property type="entry name" value="BIOTINYL_LIPOYL"/>
    <property type="match status" value="1"/>
</dbReference>
<dbReference type="AlphaFoldDB" id="A0A1H5X016"/>
<dbReference type="GO" id="GO:0004658">
    <property type="term" value="F:propionyl-CoA carboxylase activity"/>
    <property type="evidence" value="ECO:0007669"/>
    <property type="project" value="TreeGrafter"/>
</dbReference>
<sequence length="607" mass="63335">MTNTPVTPVPAPMHGLVESVETSEGAAVAAGAPLVVLEAMKMQHVVEAPAAGVVRRLPVAPGDTVAEGDPVAYLEFAAVGAAEVGAPQAGPAPGEADDGAVRADLAEVIRRHEIGLDAARPEAVARRHGTGRRTARENVEDLCDPGTFTEYGALTIAAQRRRRPLEELIERTPADGLVAGVGDVNGHQAVVMAYDYTVLAGTQGAMNHLKKDRMFELAARRGLPVVLFAEGGGGRPGDTDTTTVSGLDTMAFHLFARLSGRVPLVGIAAGRCFAGNAALLGCCDVVIATADANIGMGGPAMIEGGGLGVFAPEQIGPMSVQVPNGVVDVPVADEAEAVAVARRYLAYFQGPSPEWTAQDQRRLRSLVPEDRRRAYDVRAVIDVLADTGSVLELRRGFGAGVVTALVRIEGRPLGLIANNPGHLGGAIDRDAADKTARFLQLCDAHGLPVVSLCDTPGFMVGPDAEQTATVRHFARLFVTGAHLRVPICTVILRKAYGLGAQAMAGGSLRVPVATVAWPTGELGGMGLEGAVRLGFRRELEAIADPAERQAAFDGLVAAAYEQGRALSAATVFEIDDVIDPAETRRWISTAFGRAQVPPGGRGFIDAW</sequence>
<organism evidence="4 5">
    <name type="scientific">Thermomonospora echinospora</name>
    <dbReference type="NCBI Taxonomy" id="1992"/>
    <lineage>
        <taxon>Bacteria</taxon>
        <taxon>Bacillati</taxon>
        <taxon>Actinomycetota</taxon>
        <taxon>Actinomycetes</taxon>
        <taxon>Streptosporangiales</taxon>
        <taxon>Thermomonosporaceae</taxon>
        <taxon>Thermomonospora</taxon>
    </lineage>
</organism>
<dbReference type="InterPro" id="IPR011763">
    <property type="entry name" value="COA_CT_C"/>
</dbReference>
<evidence type="ECO:0000259" key="2">
    <source>
        <dbReference type="PROSITE" id="PS50980"/>
    </source>
</evidence>
<dbReference type="Pfam" id="PF00364">
    <property type="entry name" value="Biotin_lipoyl"/>
    <property type="match status" value="1"/>
</dbReference>
<dbReference type="RefSeq" id="WP_235017708.1">
    <property type="nucleotide sequence ID" value="NZ_FNVO01000003.1"/>
</dbReference>
<feature type="domain" description="CoA carboxyltransferase C-terminal" evidence="3">
    <location>
        <begin position="358"/>
        <end position="607"/>
    </location>
</feature>
<dbReference type="InterPro" id="IPR029045">
    <property type="entry name" value="ClpP/crotonase-like_dom_sf"/>
</dbReference>
<protein>
    <submittedName>
        <fullName evidence="4">Acetyl-CoA carboxylase, carboxyltransferase component</fullName>
    </submittedName>
</protein>
<dbReference type="CDD" id="cd06850">
    <property type="entry name" value="biotinyl_domain"/>
    <property type="match status" value="1"/>
</dbReference>
<evidence type="ECO:0000259" key="3">
    <source>
        <dbReference type="PROSITE" id="PS50989"/>
    </source>
</evidence>
<evidence type="ECO:0000313" key="4">
    <source>
        <dbReference type="EMBL" id="SEG05144.1"/>
    </source>
</evidence>
<dbReference type="Gene3D" id="2.40.50.100">
    <property type="match status" value="1"/>
</dbReference>
<dbReference type="InterPro" id="IPR034733">
    <property type="entry name" value="AcCoA_carboxyl_beta"/>
</dbReference>
<feature type="domain" description="CoA carboxyltransferase N-terminal" evidence="2">
    <location>
        <begin position="101"/>
        <end position="360"/>
    </location>
</feature>
<gene>
    <name evidence="4" type="ORF">SAMN04489712_10334</name>
</gene>
<evidence type="ECO:0000313" key="5">
    <source>
        <dbReference type="Proteomes" id="UP000236723"/>
    </source>
</evidence>
<dbReference type="EMBL" id="FNVO01000003">
    <property type="protein sequence ID" value="SEG05144.1"/>
    <property type="molecule type" value="Genomic_DNA"/>
</dbReference>
<keyword evidence="4" id="KW-0808">Transferase</keyword>
<dbReference type="SUPFAM" id="SSF51230">
    <property type="entry name" value="Single hybrid motif"/>
    <property type="match status" value="1"/>
</dbReference>
<dbReference type="InterPro" id="IPR000089">
    <property type="entry name" value="Biotin_lipoyl"/>
</dbReference>
<evidence type="ECO:0000259" key="1">
    <source>
        <dbReference type="PROSITE" id="PS50968"/>
    </source>
</evidence>
<dbReference type="PANTHER" id="PTHR43842">
    <property type="entry name" value="PROPIONYL-COA CARBOXYLASE BETA CHAIN"/>
    <property type="match status" value="1"/>
</dbReference>
<dbReference type="GO" id="GO:0016740">
    <property type="term" value="F:transferase activity"/>
    <property type="evidence" value="ECO:0007669"/>
    <property type="project" value="UniProtKB-KW"/>
</dbReference>
<dbReference type="Proteomes" id="UP000236723">
    <property type="component" value="Unassembled WGS sequence"/>
</dbReference>
<dbReference type="Gene3D" id="3.90.226.10">
    <property type="entry name" value="2-enoyl-CoA Hydratase, Chain A, domain 1"/>
    <property type="match status" value="2"/>
</dbReference>
<dbReference type="InterPro" id="IPR011053">
    <property type="entry name" value="Single_hybrid_motif"/>
</dbReference>
<feature type="domain" description="Lipoyl-binding" evidence="1">
    <location>
        <begin position="1"/>
        <end position="75"/>
    </location>
</feature>
<dbReference type="Pfam" id="PF01039">
    <property type="entry name" value="Carboxyl_trans"/>
    <property type="match status" value="1"/>
</dbReference>
<proteinExistence type="predicted"/>
<accession>A0A1H5X016</accession>
<dbReference type="PANTHER" id="PTHR43842:SF2">
    <property type="entry name" value="PROPIONYL-COA CARBOXYLASE BETA CHAIN, MITOCHONDRIAL"/>
    <property type="match status" value="1"/>
</dbReference>
<dbReference type="SUPFAM" id="SSF52096">
    <property type="entry name" value="ClpP/crotonase"/>
    <property type="match status" value="2"/>
</dbReference>
<dbReference type="PROSITE" id="PS50989">
    <property type="entry name" value="COA_CT_CTER"/>
    <property type="match status" value="1"/>
</dbReference>